<name>A0A916TMT7_9HYPH</name>
<organism evidence="3 4">
    <name type="scientific">Roseibium aquae</name>
    <dbReference type="NCBI Taxonomy" id="1323746"/>
    <lineage>
        <taxon>Bacteria</taxon>
        <taxon>Pseudomonadati</taxon>
        <taxon>Pseudomonadota</taxon>
        <taxon>Alphaproteobacteria</taxon>
        <taxon>Hyphomicrobiales</taxon>
        <taxon>Stappiaceae</taxon>
        <taxon>Roseibium</taxon>
    </lineage>
</organism>
<protein>
    <recommendedName>
        <fullName evidence="2">Helicase HerA-like C-terminal domain-containing protein</fullName>
    </recommendedName>
</protein>
<proteinExistence type="predicted"/>
<sequence length="519" mass="57211">MGDHSSIFIGGANRDIELALKLANRHGLIAGATGTGKTVSLQILAEGFSAAGVPVFCADIKGDLAGLAMPGEPKDFLDKRAQTIGFADRYTYEAFPVAFWDVFGSQGHPVRTTLSEMGPLLLSRLLELNDTQEGVLNVAFELADDNGLLLLDLKDLQALLTHLADRASELSKLYGFVSKASIGAIQRRLLVLERQGAEHFFGEPALDIRDLLRVAPDGRGLINVLAADKLMQAPRLYATFLLWLLSELFEELPEVGDPKKPKLVFFFDEAHLLFNDAPKALIEMVERVVRLIRSKGVGVYFVTQNPMDLPDTVLAQLGNRVQHALRAFTPRDQKAVRAAAETFRPNPDLDTERVLQELGVGEALVSTLEGKGIPSVVERTLIRPPSSRLGPITEAERRAVIQANAAFGLYERVKDRKSAYEILAQRADETSRLEQRQRGLEEKTWRDEGVPRRTRSGFQLPDFGRDDRSRPESIAQKGQRRRSRDTALEAGLKSAARSFGSSLGRALVRGLMGSLKRGK</sequence>
<comment type="caution">
    <text evidence="3">The sequence shown here is derived from an EMBL/GenBank/DDBJ whole genome shotgun (WGS) entry which is preliminary data.</text>
</comment>
<dbReference type="PANTHER" id="PTHR30121">
    <property type="entry name" value="UNCHARACTERIZED PROTEIN YJGR-RELATED"/>
    <property type="match status" value="1"/>
</dbReference>
<dbReference type="InterPro" id="IPR051162">
    <property type="entry name" value="T4SS_component"/>
</dbReference>
<dbReference type="PANTHER" id="PTHR30121:SF6">
    <property type="entry name" value="SLR6007 PROTEIN"/>
    <property type="match status" value="1"/>
</dbReference>
<evidence type="ECO:0000256" key="1">
    <source>
        <dbReference type="SAM" id="MobiDB-lite"/>
    </source>
</evidence>
<evidence type="ECO:0000313" key="4">
    <source>
        <dbReference type="Proteomes" id="UP000605148"/>
    </source>
</evidence>
<feature type="region of interest" description="Disordered" evidence="1">
    <location>
        <begin position="431"/>
        <end position="487"/>
    </location>
</feature>
<dbReference type="Pfam" id="PF05872">
    <property type="entry name" value="HerA_C"/>
    <property type="match status" value="1"/>
</dbReference>
<dbReference type="RefSeq" id="WP_206668336.1">
    <property type="nucleotide sequence ID" value="NZ_BMFA01000006.1"/>
</dbReference>
<dbReference type="AlphaFoldDB" id="A0A916TMT7"/>
<dbReference type="Gene3D" id="3.40.50.300">
    <property type="entry name" value="P-loop containing nucleotide triphosphate hydrolases"/>
    <property type="match status" value="2"/>
</dbReference>
<evidence type="ECO:0000259" key="2">
    <source>
        <dbReference type="Pfam" id="PF05872"/>
    </source>
</evidence>
<dbReference type="InterPro" id="IPR033186">
    <property type="entry name" value="HerA_C"/>
</dbReference>
<dbReference type="EMBL" id="BMFA01000006">
    <property type="protein sequence ID" value="GGB50312.1"/>
    <property type="molecule type" value="Genomic_DNA"/>
</dbReference>
<keyword evidence="4" id="KW-1185">Reference proteome</keyword>
<dbReference type="Proteomes" id="UP000605148">
    <property type="component" value="Unassembled WGS sequence"/>
</dbReference>
<reference evidence="3" key="1">
    <citation type="journal article" date="2014" name="Int. J. Syst. Evol. Microbiol.">
        <title>Complete genome sequence of Corynebacterium casei LMG S-19264T (=DSM 44701T), isolated from a smear-ripened cheese.</title>
        <authorList>
            <consortium name="US DOE Joint Genome Institute (JGI-PGF)"/>
            <person name="Walter F."/>
            <person name="Albersmeier A."/>
            <person name="Kalinowski J."/>
            <person name="Ruckert C."/>
        </authorList>
    </citation>
    <scope>NUCLEOTIDE SEQUENCE</scope>
    <source>
        <strain evidence="3">CGMCC 1.12426</strain>
    </source>
</reference>
<evidence type="ECO:0000313" key="3">
    <source>
        <dbReference type="EMBL" id="GGB50312.1"/>
    </source>
</evidence>
<accession>A0A916TMT7</accession>
<dbReference type="InterPro" id="IPR027417">
    <property type="entry name" value="P-loop_NTPase"/>
</dbReference>
<reference evidence="3" key="2">
    <citation type="submission" date="2020-09" db="EMBL/GenBank/DDBJ databases">
        <authorList>
            <person name="Sun Q."/>
            <person name="Zhou Y."/>
        </authorList>
    </citation>
    <scope>NUCLEOTIDE SEQUENCE</scope>
    <source>
        <strain evidence="3">CGMCC 1.12426</strain>
    </source>
</reference>
<feature type="domain" description="Helicase HerA-like C-terminal" evidence="2">
    <location>
        <begin position="13"/>
        <end position="516"/>
    </location>
</feature>
<gene>
    <name evidence="3" type="ORF">GCM10011316_23040</name>
</gene>
<dbReference type="SUPFAM" id="SSF52540">
    <property type="entry name" value="P-loop containing nucleoside triphosphate hydrolases"/>
    <property type="match status" value="1"/>
</dbReference>
<feature type="compositionally biased region" description="Basic and acidic residues" evidence="1">
    <location>
        <begin position="431"/>
        <end position="451"/>
    </location>
</feature>